<dbReference type="Proteomes" id="UP000677228">
    <property type="component" value="Unassembled WGS sequence"/>
</dbReference>
<dbReference type="EMBL" id="CAJNOK010028195">
    <property type="protein sequence ID" value="CAF1431264.1"/>
    <property type="molecule type" value="Genomic_DNA"/>
</dbReference>
<evidence type="ECO:0000313" key="11">
    <source>
        <dbReference type="EMBL" id="CAF1431264.1"/>
    </source>
</evidence>
<dbReference type="AlphaFoldDB" id="A0A814KF80"/>
<evidence type="ECO:0000256" key="3">
    <source>
        <dbReference type="ARBA" id="ARBA00022989"/>
    </source>
</evidence>
<feature type="transmembrane region" description="Helical" evidence="8">
    <location>
        <begin position="187"/>
        <end position="209"/>
    </location>
</feature>
<keyword evidence="3 8" id="KW-1133">Transmembrane helix</keyword>
<keyword evidence="14" id="KW-1185">Reference proteome</keyword>
<proteinExistence type="predicted"/>
<gene>
    <name evidence="10" type="ORF">GPM918_LOCUS16262</name>
    <name evidence="11" type="ORF">OVA965_LOCUS34053</name>
    <name evidence="12" type="ORF">SRO942_LOCUS16261</name>
    <name evidence="13" type="ORF">TMI583_LOCUS34962</name>
</gene>
<dbReference type="EMBL" id="CAJNOQ010004237">
    <property type="protein sequence ID" value="CAF1050576.1"/>
    <property type="molecule type" value="Genomic_DNA"/>
</dbReference>
<keyword evidence="5 8" id="KW-0472">Membrane</keyword>
<dbReference type="PROSITE" id="PS50262">
    <property type="entry name" value="G_PROTEIN_RECEP_F1_2"/>
    <property type="match status" value="1"/>
</dbReference>
<comment type="subcellular location">
    <subcellularLocation>
        <location evidence="1">Membrane</location>
        <topology evidence="1">Multi-pass membrane protein</topology>
    </subcellularLocation>
</comment>
<reference evidence="10" key="1">
    <citation type="submission" date="2021-02" db="EMBL/GenBank/DDBJ databases">
        <authorList>
            <person name="Nowell W R."/>
        </authorList>
    </citation>
    <scope>NUCLEOTIDE SEQUENCE</scope>
</reference>
<evidence type="ECO:0000313" key="10">
    <source>
        <dbReference type="EMBL" id="CAF1050576.1"/>
    </source>
</evidence>
<evidence type="ECO:0000313" key="14">
    <source>
        <dbReference type="Proteomes" id="UP000663829"/>
    </source>
</evidence>
<dbReference type="EMBL" id="CAJOBC010004237">
    <property type="protein sequence ID" value="CAF3820164.1"/>
    <property type="molecule type" value="Genomic_DNA"/>
</dbReference>
<feature type="domain" description="G-protein coupled receptors family 1 profile" evidence="9">
    <location>
        <begin position="29"/>
        <end position="283"/>
    </location>
</feature>
<dbReference type="GO" id="GO:0005886">
    <property type="term" value="C:plasma membrane"/>
    <property type="evidence" value="ECO:0007669"/>
    <property type="project" value="TreeGrafter"/>
</dbReference>
<comment type="caution">
    <text evidence="10">The sequence shown here is derived from an EMBL/GenBank/DDBJ whole genome shotgun (WGS) entry which is preliminary data.</text>
</comment>
<keyword evidence="2 8" id="KW-0812">Transmembrane</keyword>
<keyword evidence="7" id="KW-0807">Transducer</keyword>
<evidence type="ECO:0000259" key="9">
    <source>
        <dbReference type="PROSITE" id="PS50262"/>
    </source>
</evidence>
<accession>A0A814KF80</accession>
<evidence type="ECO:0000256" key="7">
    <source>
        <dbReference type="ARBA" id="ARBA00023224"/>
    </source>
</evidence>
<evidence type="ECO:0000313" key="12">
    <source>
        <dbReference type="EMBL" id="CAF3820164.1"/>
    </source>
</evidence>
<feature type="transmembrane region" description="Helical" evidence="8">
    <location>
        <begin position="263"/>
        <end position="286"/>
    </location>
</feature>
<dbReference type="Proteomes" id="UP000682733">
    <property type="component" value="Unassembled WGS sequence"/>
</dbReference>
<feature type="transmembrane region" description="Helical" evidence="8">
    <location>
        <begin position="50"/>
        <end position="67"/>
    </location>
</feature>
<dbReference type="PANTHER" id="PTHR24243:SF230">
    <property type="entry name" value="G-PROTEIN COUPLED RECEPTORS FAMILY 1 PROFILE DOMAIN-CONTAINING PROTEIN"/>
    <property type="match status" value="1"/>
</dbReference>
<dbReference type="Proteomes" id="UP000681722">
    <property type="component" value="Unassembled WGS sequence"/>
</dbReference>
<keyword evidence="6" id="KW-0675">Receptor</keyword>
<evidence type="ECO:0000256" key="4">
    <source>
        <dbReference type="ARBA" id="ARBA00023040"/>
    </source>
</evidence>
<dbReference type="OrthoDB" id="9990906at2759"/>
<keyword evidence="4" id="KW-0297">G-protein coupled receptor</keyword>
<evidence type="ECO:0000256" key="2">
    <source>
        <dbReference type="ARBA" id="ARBA00022692"/>
    </source>
</evidence>
<evidence type="ECO:0000256" key="1">
    <source>
        <dbReference type="ARBA" id="ARBA00004141"/>
    </source>
</evidence>
<name>A0A814KF80_9BILA</name>
<dbReference type="Proteomes" id="UP000663829">
    <property type="component" value="Unassembled WGS sequence"/>
</dbReference>
<evidence type="ECO:0000313" key="13">
    <source>
        <dbReference type="EMBL" id="CAF4229367.1"/>
    </source>
</evidence>
<evidence type="ECO:0000256" key="6">
    <source>
        <dbReference type="ARBA" id="ARBA00023170"/>
    </source>
</evidence>
<sequence>MNNMTDDKHLLDEFFTYYPLVLVIGGTLLNLLTFLIFCRPIFQNRPTMHYFRAMAVFDILMLYGWNLDHFLTSKYDYDLEHYSISTCKLFTFLNYFAAETSAWLRVCTCVDRLIALSSLNLYRTKINSHKTVLIIIFSTVLIIFLIDAHILIFTCYKTWDSVNNLTILKTGSTFYALNPMWDYVNLVLYNCIPFLLMSGFNSSIIYHLFQMKRTSMVQSKIQHRQITITLVIYTLLFSIMTIPGTIAYAFFLPKLENKVYRDWLLHLLDSILYTYHISSFFLYLITFKEFRQELIKIIKCDFTTNDNLADKHKSRTVISMTTK</sequence>
<evidence type="ECO:0000256" key="8">
    <source>
        <dbReference type="SAM" id="Phobius"/>
    </source>
</evidence>
<feature type="transmembrane region" description="Helical" evidence="8">
    <location>
        <begin position="134"/>
        <end position="159"/>
    </location>
</feature>
<organism evidence="10 14">
    <name type="scientific">Didymodactylos carnosus</name>
    <dbReference type="NCBI Taxonomy" id="1234261"/>
    <lineage>
        <taxon>Eukaryota</taxon>
        <taxon>Metazoa</taxon>
        <taxon>Spiralia</taxon>
        <taxon>Gnathifera</taxon>
        <taxon>Rotifera</taxon>
        <taxon>Eurotatoria</taxon>
        <taxon>Bdelloidea</taxon>
        <taxon>Philodinida</taxon>
        <taxon>Philodinidae</taxon>
        <taxon>Didymodactylos</taxon>
    </lineage>
</organism>
<feature type="transmembrane region" description="Helical" evidence="8">
    <location>
        <begin position="230"/>
        <end position="251"/>
    </location>
</feature>
<dbReference type="SUPFAM" id="SSF81321">
    <property type="entry name" value="Family A G protein-coupled receptor-like"/>
    <property type="match status" value="1"/>
</dbReference>
<dbReference type="EMBL" id="CAJOBA010049980">
    <property type="protein sequence ID" value="CAF4229367.1"/>
    <property type="molecule type" value="Genomic_DNA"/>
</dbReference>
<dbReference type="GO" id="GO:0004930">
    <property type="term" value="F:G protein-coupled receptor activity"/>
    <property type="evidence" value="ECO:0007669"/>
    <property type="project" value="UniProtKB-KW"/>
</dbReference>
<protein>
    <recommendedName>
        <fullName evidence="9">G-protein coupled receptors family 1 profile domain-containing protein</fullName>
    </recommendedName>
</protein>
<evidence type="ECO:0000256" key="5">
    <source>
        <dbReference type="ARBA" id="ARBA00023136"/>
    </source>
</evidence>
<feature type="transmembrane region" description="Helical" evidence="8">
    <location>
        <begin position="15"/>
        <end position="38"/>
    </location>
</feature>
<dbReference type="Gene3D" id="1.20.1070.10">
    <property type="entry name" value="Rhodopsin 7-helix transmembrane proteins"/>
    <property type="match status" value="1"/>
</dbReference>
<dbReference type="InterPro" id="IPR017452">
    <property type="entry name" value="GPCR_Rhodpsn_7TM"/>
</dbReference>
<dbReference type="PANTHER" id="PTHR24243">
    <property type="entry name" value="G-PROTEIN COUPLED RECEPTOR"/>
    <property type="match status" value="1"/>
</dbReference>